<dbReference type="Pfam" id="PF20038">
    <property type="entry name" value="HTH_59"/>
    <property type="match status" value="1"/>
</dbReference>
<dbReference type="Proteomes" id="UP000030001">
    <property type="component" value="Unassembled WGS sequence"/>
</dbReference>
<comment type="caution">
    <text evidence="2">The sequence shown here is derived from an EMBL/GenBank/DDBJ whole genome shotgun (WGS) entry which is preliminary data.</text>
</comment>
<dbReference type="AlphaFoldDB" id="A0A099YB66"/>
<dbReference type="EMBL" id="JROC01000034">
    <property type="protein sequence ID" value="KGL66656.1"/>
    <property type="molecule type" value="Genomic_DNA"/>
</dbReference>
<accession>A0A099YB66</accession>
<dbReference type="RefSeq" id="WP_034540493.1">
    <property type="nucleotide sequence ID" value="NZ_JBJNQK010000005.1"/>
</dbReference>
<evidence type="ECO:0000259" key="1">
    <source>
        <dbReference type="Pfam" id="PF20038"/>
    </source>
</evidence>
<name>A0A099YB66_LIMMU</name>
<protein>
    <recommendedName>
        <fullName evidence="1">Helix-turn-helix domain-containing protein</fullName>
    </recommendedName>
</protein>
<evidence type="ECO:0000313" key="3">
    <source>
        <dbReference type="Proteomes" id="UP000030001"/>
    </source>
</evidence>
<evidence type="ECO:0000313" key="2">
    <source>
        <dbReference type="EMBL" id="KGL66656.1"/>
    </source>
</evidence>
<organism evidence="2 3">
    <name type="scientific">Limosilactobacillus mucosae</name>
    <name type="common">Lactobacillus mucosae</name>
    <dbReference type="NCBI Taxonomy" id="97478"/>
    <lineage>
        <taxon>Bacteria</taxon>
        <taxon>Bacillati</taxon>
        <taxon>Bacillota</taxon>
        <taxon>Bacilli</taxon>
        <taxon>Lactobacillales</taxon>
        <taxon>Lactobacillaceae</taxon>
        <taxon>Limosilactobacillus</taxon>
    </lineage>
</organism>
<feature type="domain" description="Helix-turn-helix" evidence="1">
    <location>
        <begin position="3"/>
        <end position="62"/>
    </location>
</feature>
<sequence>MNINLNDKNIMTAVEASKIWGLSGSYVKTSLRQSKQKWPEGSYRKFGHTLVVTTAGMEAVTGIKDPRKK</sequence>
<reference evidence="2 3" key="1">
    <citation type="submission" date="2014-09" db="EMBL/GenBank/DDBJ databases">
        <title>Lactobacillus mucosae CRL573 Genome Sequencing.</title>
        <authorList>
            <person name="Bleckwedel J."/>
            <person name="Teran L.C."/>
            <person name="Bonacina J."/>
            <person name="Saavedra L."/>
            <person name="Mozzi F.B."/>
            <person name="Raya R.R."/>
        </authorList>
    </citation>
    <scope>NUCLEOTIDE SEQUENCE [LARGE SCALE GENOMIC DNA]</scope>
    <source>
        <strain evidence="2 3">CRL573</strain>
    </source>
</reference>
<gene>
    <name evidence="2" type="ORF">LX03_07415</name>
</gene>
<dbReference type="InterPro" id="IPR045403">
    <property type="entry name" value="HTH_59_Firmicutes_type"/>
</dbReference>
<proteinExistence type="predicted"/>